<sequence length="140" mass="16220">MGACGERERTGNIKQTFRSTVDIHLDAITTRNLTKLEPTVAEQVTMIGPDGTKLDTKGVFMDFHKKWFAQKNWEWKGKILITENSDSLGYALVQYQFTQKDTTGNITFQDNEYLILIFKNFPEGWQLMHDQNTQIQELNN</sequence>
<dbReference type="STRING" id="1237149.C900_02961"/>
<accession>L8JV76</accession>
<dbReference type="SUPFAM" id="SSF54427">
    <property type="entry name" value="NTF2-like"/>
    <property type="match status" value="1"/>
</dbReference>
<organism evidence="1 2">
    <name type="scientific">Fulvivirga imtechensis AK7</name>
    <dbReference type="NCBI Taxonomy" id="1237149"/>
    <lineage>
        <taxon>Bacteria</taxon>
        <taxon>Pseudomonadati</taxon>
        <taxon>Bacteroidota</taxon>
        <taxon>Cytophagia</taxon>
        <taxon>Cytophagales</taxon>
        <taxon>Fulvivirgaceae</taxon>
        <taxon>Fulvivirga</taxon>
    </lineage>
</organism>
<protein>
    <recommendedName>
        <fullName evidence="3">DUF4440 domain-containing protein</fullName>
    </recommendedName>
</protein>
<dbReference type="InterPro" id="IPR032710">
    <property type="entry name" value="NTF2-like_dom_sf"/>
</dbReference>
<keyword evidence="2" id="KW-1185">Reference proteome</keyword>
<dbReference type="EMBL" id="AMZN01000044">
    <property type="protein sequence ID" value="ELR71157.1"/>
    <property type="molecule type" value="Genomic_DNA"/>
</dbReference>
<name>L8JV76_9BACT</name>
<proteinExistence type="predicted"/>
<evidence type="ECO:0000313" key="1">
    <source>
        <dbReference type="EMBL" id="ELR71157.1"/>
    </source>
</evidence>
<gene>
    <name evidence="1" type="ORF">C900_02961</name>
</gene>
<reference evidence="1 2" key="1">
    <citation type="submission" date="2012-12" db="EMBL/GenBank/DDBJ databases">
        <title>Genome assembly of Fulvivirga imtechensis AK7.</title>
        <authorList>
            <person name="Nupur N."/>
            <person name="Khatri I."/>
            <person name="Kumar R."/>
            <person name="Subramanian S."/>
            <person name="Pinnaka A."/>
        </authorList>
    </citation>
    <scope>NUCLEOTIDE SEQUENCE [LARGE SCALE GENOMIC DNA]</scope>
    <source>
        <strain evidence="1 2">AK7</strain>
    </source>
</reference>
<dbReference type="AlphaFoldDB" id="L8JV76"/>
<dbReference type="Proteomes" id="UP000011135">
    <property type="component" value="Unassembled WGS sequence"/>
</dbReference>
<dbReference type="Gene3D" id="3.10.450.50">
    <property type="match status" value="1"/>
</dbReference>
<comment type="caution">
    <text evidence="1">The sequence shown here is derived from an EMBL/GenBank/DDBJ whole genome shotgun (WGS) entry which is preliminary data.</text>
</comment>
<evidence type="ECO:0008006" key="3">
    <source>
        <dbReference type="Google" id="ProtNLM"/>
    </source>
</evidence>
<dbReference type="eggNOG" id="COG3631">
    <property type="taxonomic scope" value="Bacteria"/>
</dbReference>
<evidence type="ECO:0000313" key="2">
    <source>
        <dbReference type="Proteomes" id="UP000011135"/>
    </source>
</evidence>